<name>A0ABQ5JS08_9EUKA</name>
<dbReference type="PANTHER" id="PTHR46918:SF1">
    <property type="entry name" value="SYNAPTONEMAL COMPLEX PROTEIN 1"/>
    <property type="match status" value="1"/>
</dbReference>
<feature type="coiled-coil region" evidence="1">
    <location>
        <begin position="675"/>
        <end position="860"/>
    </location>
</feature>
<feature type="region of interest" description="Disordered" evidence="2">
    <location>
        <begin position="339"/>
        <end position="362"/>
    </location>
</feature>
<feature type="compositionally biased region" description="Low complexity" evidence="2">
    <location>
        <begin position="1016"/>
        <end position="1026"/>
    </location>
</feature>
<dbReference type="PANTHER" id="PTHR46918">
    <property type="entry name" value="SYNAPTONEMAL COMPLEX PROTEIN 1"/>
    <property type="match status" value="1"/>
</dbReference>
<feature type="region of interest" description="Disordered" evidence="2">
    <location>
        <begin position="127"/>
        <end position="183"/>
    </location>
</feature>
<dbReference type="Proteomes" id="UP001057375">
    <property type="component" value="Unassembled WGS sequence"/>
</dbReference>
<organism evidence="3 4">
    <name type="scientific">Aduncisulcus paluster</name>
    <dbReference type="NCBI Taxonomy" id="2918883"/>
    <lineage>
        <taxon>Eukaryota</taxon>
        <taxon>Metamonada</taxon>
        <taxon>Carpediemonas-like organisms</taxon>
        <taxon>Aduncisulcus</taxon>
    </lineage>
</organism>
<sequence>ERKVEREKEDKEWKEREAKHKQRIDTLNARLTAESGHTATFREKSMHLAENSKAKDAEIIALREELVKASDAMDRLESEKQEQKDTLSEMLTEQTNIAQTERIRAKDVEDRFREDIEELQFKLRSERQEKEKMEQMMRVRESDFTSEHARLSASLEEAKKRLESQMSSFSETQDEKDQTIHLQKKDLARVTRDCAKLKDKVSKHRREVDEEKEKCLMLTEDLEKYKALYSATEEQKSKLSQELTHARSQITSLENDCEEIEEDKRHEISVLKTNFEVHLTSLDEQKKTLTEHVSNLSEQLDSLRHTSQRQVKALEGELDMRDETIEKLKADISNLHTTRRELERSKKAAQDSLEAEKESMEKHQRDLLTSSERLRAQLDQYKVKFADSEEKSVKEVNALQMTIDGISREKEELVTSKNEEIDLLKVELGDVTSELKAKDEQIVSLEDDLSKQRLALQLSSQEKRRLEEKLTSCQHSFSVKEDDLSAELESLGDKIARLEEECQRSAVTITSLNNKLGTSEESLSTTAERLSQTEDTLDRLRRSLRGEQAQFKEKLVSLEGQNEDLRQRLDKETAEVARLSKEVANHVRERTVLDEERKTADRAHGEELKALQIHNTELEGQYMQLQKICTEAGSKYDSLVAELDKRAEIIDTLKRQQQTDLSDRKEKERALALRIADLTNSFEEAKERKEDEQTLRKKEGEKASVQIAKIGAELSDYKKRVSSLESVKREMQATIREKEGELSALFDTRSALERKIETLEAKVQSLDTQLTDAQIICSRARGSREEAMLSLKRQKEEYERMVQKMTNQLEIEKETIIYCNNMIKKERSMAYNLRKENKSLEELNTKLQRIIDKQTEEQQKMLTVSSVYGSSSSSSSSSGIYSSSSASASIVESLRQKYQAKLESVIVNLNHVVAENKVLLEQVATLRATVDGQQSDIIKKLDALSVANMSEVKHVLKSEEEKHDSHAQLRESLAEMQVLRSKLKQTEEELIALKVAHSKEGVDSGDKTRGQGFDYSGSLSSSLSPS</sequence>
<dbReference type="InterPro" id="IPR008827">
    <property type="entry name" value="SYCP1"/>
</dbReference>
<evidence type="ECO:0000256" key="1">
    <source>
        <dbReference type="SAM" id="Coils"/>
    </source>
</evidence>
<feature type="coiled-coil region" evidence="1">
    <location>
        <begin position="966"/>
        <end position="996"/>
    </location>
</feature>
<feature type="compositionally biased region" description="Basic and acidic residues" evidence="2">
    <location>
        <begin position="73"/>
        <end position="87"/>
    </location>
</feature>
<accession>A0ABQ5JS08</accession>
<evidence type="ECO:0008006" key="5">
    <source>
        <dbReference type="Google" id="ProtNLM"/>
    </source>
</evidence>
<protein>
    <recommendedName>
        <fullName evidence="5">Myosin heavy chain</fullName>
    </recommendedName>
</protein>
<keyword evidence="4" id="KW-1185">Reference proteome</keyword>
<feature type="compositionally biased region" description="Basic and acidic residues" evidence="2">
    <location>
        <begin position="999"/>
        <end position="1009"/>
    </location>
</feature>
<proteinExistence type="predicted"/>
<evidence type="ECO:0000313" key="4">
    <source>
        <dbReference type="Proteomes" id="UP001057375"/>
    </source>
</evidence>
<evidence type="ECO:0000256" key="2">
    <source>
        <dbReference type="SAM" id="MobiDB-lite"/>
    </source>
</evidence>
<gene>
    <name evidence="3" type="ORF">ADUPG1_010581</name>
</gene>
<keyword evidence="1" id="KW-0175">Coiled coil</keyword>
<reference evidence="3" key="1">
    <citation type="submission" date="2022-03" db="EMBL/GenBank/DDBJ databases">
        <title>Draft genome sequence of Aduncisulcus paluster, a free-living microaerophilic Fornicata.</title>
        <authorList>
            <person name="Yuyama I."/>
            <person name="Kume K."/>
            <person name="Tamura T."/>
            <person name="Inagaki Y."/>
            <person name="Hashimoto T."/>
        </authorList>
    </citation>
    <scope>NUCLEOTIDE SEQUENCE</scope>
    <source>
        <strain evidence="3">NY0171</strain>
    </source>
</reference>
<feature type="coiled-coil region" evidence="1">
    <location>
        <begin position="449"/>
        <end position="628"/>
    </location>
</feature>
<feature type="non-terminal residue" evidence="3">
    <location>
        <position position="1026"/>
    </location>
</feature>
<feature type="non-terminal residue" evidence="3">
    <location>
        <position position="1"/>
    </location>
</feature>
<evidence type="ECO:0000313" key="3">
    <source>
        <dbReference type="EMBL" id="GKT14925.1"/>
    </source>
</evidence>
<feature type="region of interest" description="Disordered" evidence="2">
    <location>
        <begin position="73"/>
        <end position="95"/>
    </location>
</feature>
<feature type="region of interest" description="Disordered" evidence="2">
    <location>
        <begin position="999"/>
        <end position="1026"/>
    </location>
</feature>
<dbReference type="EMBL" id="BQXS01011635">
    <property type="protein sequence ID" value="GKT14925.1"/>
    <property type="molecule type" value="Genomic_DNA"/>
</dbReference>
<feature type="compositionally biased region" description="Basic and acidic residues" evidence="2">
    <location>
        <begin position="173"/>
        <end position="183"/>
    </location>
</feature>
<comment type="caution">
    <text evidence="3">The sequence shown here is derived from an EMBL/GenBank/DDBJ whole genome shotgun (WGS) entry which is preliminary data.</text>
</comment>
<dbReference type="Gene3D" id="1.10.287.1490">
    <property type="match status" value="1"/>
</dbReference>
<feature type="compositionally biased region" description="Basic and acidic residues" evidence="2">
    <location>
        <begin position="127"/>
        <end position="163"/>
    </location>
</feature>